<evidence type="ECO:0000313" key="3">
    <source>
        <dbReference type="Proteomes" id="UP001231197"/>
    </source>
</evidence>
<organism evidence="2 3">
    <name type="scientific">Winogradskyella bathintestinalis</name>
    <dbReference type="NCBI Taxonomy" id="3035208"/>
    <lineage>
        <taxon>Bacteria</taxon>
        <taxon>Pseudomonadati</taxon>
        <taxon>Bacteroidota</taxon>
        <taxon>Flavobacteriia</taxon>
        <taxon>Flavobacteriales</taxon>
        <taxon>Flavobacteriaceae</taxon>
        <taxon>Winogradskyella</taxon>
    </lineage>
</organism>
<proteinExistence type="predicted"/>
<dbReference type="SUPFAM" id="SSF56925">
    <property type="entry name" value="OMPA-like"/>
    <property type="match status" value="1"/>
</dbReference>
<comment type="caution">
    <text evidence="2">The sequence shown here is derived from an EMBL/GenBank/DDBJ whole genome shotgun (WGS) entry which is preliminary data.</text>
</comment>
<keyword evidence="3" id="KW-1185">Reference proteome</keyword>
<dbReference type="RefSeq" id="WP_290206393.1">
    <property type="nucleotide sequence ID" value="NZ_JASDDK010000002.1"/>
</dbReference>
<protein>
    <submittedName>
        <fullName evidence="2">Curli production assembly/transport component CsgG</fullName>
    </submittedName>
</protein>
<name>A0ABT7ZUR1_9FLAO</name>
<gene>
    <name evidence="2" type="ORF">QMA06_08260</name>
</gene>
<accession>A0ABT7ZUR1</accession>
<dbReference type="InterPro" id="IPR011250">
    <property type="entry name" value="OMP/PagP_B-barrel"/>
</dbReference>
<sequence>MISNCLAKIFFISFAILSFNSVWSQQSDIKSQESIRNKYTFFEHRGTHAIDAAVGSAKVDGDYSESEFDLYFRVGYKYHLTSHLNVNISYNKYNVVVKDVFNEGYMSFDLNLEFLLSPYSKFTPYLYIGGGYNAANYFENTATKAQGGLGFEYIITDGVGVKLFSEYNLMFTDELDGNIAEDGDDTLIRVGLGLNFYFGGNKKKEALRRKMKTVINSNLIVPYN</sequence>
<keyword evidence="1" id="KW-0732">Signal</keyword>
<dbReference type="EMBL" id="JASDDK010000002">
    <property type="protein sequence ID" value="MDN3492712.1"/>
    <property type="molecule type" value="Genomic_DNA"/>
</dbReference>
<dbReference type="Proteomes" id="UP001231197">
    <property type="component" value="Unassembled WGS sequence"/>
</dbReference>
<evidence type="ECO:0000313" key="2">
    <source>
        <dbReference type="EMBL" id="MDN3492712.1"/>
    </source>
</evidence>
<dbReference type="Gene3D" id="2.40.160.20">
    <property type="match status" value="1"/>
</dbReference>
<reference evidence="2 3" key="1">
    <citation type="journal article" date="2023" name="Int. J. Syst. Evol. Microbiol.">
        <title>Winogradskyella bathintestinalis sp. nov., isolated from the intestine of the deep-sea loosejaw dragonfish, Malacosteus niger.</title>
        <authorList>
            <person name="Uniacke-Lowe S."/>
            <person name="Johnson C.N."/>
            <person name="Stanton C."/>
            <person name="Hill C."/>
            <person name="Ross P."/>
        </authorList>
    </citation>
    <scope>NUCLEOTIDE SEQUENCE [LARGE SCALE GENOMIC DNA]</scope>
    <source>
        <strain evidence="2 3">APC 3343</strain>
    </source>
</reference>
<feature type="signal peptide" evidence="1">
    <location>
        <begin position="1"/>
        <end position="24"/>
    </location>
</feature>
<feature type="chain" id="PRO_5046783820" evidence="1">
    <location>
        <begin position="25"/>
        <end position="224"/>
    </location>
</feature>
<evidence type="ECO:0000256" key="1">
    <source>
        <dbReference type="SAM" id="SignalP"/>
    </source>
</evidence>